<dbReference type="PROSITE" id="PS51071">
    <property type="entry name" value="HTH_RPIR"/>
    <property type="match status" value="1"/>
</dbReference>
<keyword evidence="8" id="KW-1185">Reference proteome</keyword>
<feature type="domain" description="HTH rpiR-type" evidence="5">
    <location>
        <begin position="2"/>
        <end position="78"/>
    </location>
</feature>
<keyword evidence="4" id="KW-0175">Coiled coil</keyword>
<accession>A0A437K9U7</accession>
<feature type="coiled-coil region" evidence="4">
    <location>
        <begin position="1"/>
        <end position="28"/>
    </location>
</feature>
<dbReference type="InterPro" id="IPR000281">
    <property type="entry name" value="HTH_RpiR"/>
</dbReference>
<dbReference type="GO" id="GO:0003677">
    <property type="term" value="F:DNA binding"/>
    <property type="evidence" value="ECO:0007669"/>
    <property type="project" value="UniProtKB-KW"/>
</dbReference>
<evidence type="ECO:0000313" key="8">
    <source>
        <dbReference type="Proteomes" id="UP000288024"/>
    </source>
</evidence>
<dbReference type="PANTHER" id="PTHR30514:SF1">
    <property type="entry name" value="HTH-TYPE TRANSCRIPTIONAL REGULATOR HEXR-RELATED"/>
    <property type="match status" value="1"/>
</dbReference>
<dbReference type="PROSITE" id="PS51464">
    <property type="entry name" value="SIS"/>
    <property type="match status" value="1"/>
</dbReference>
<dbReference type="InterPro" id="IPR009057">
    <property type="entry name" value="Homeodomain-like_sf"/>
</dbReference>
<feature type="domain" description="SIS" evidence="6">
    <location>
        <begin position="116"/>
        <end position="256"/>
    </location>
</feature>
<evidence type="ECO:0000256" key="1">
    <source>
        <dbReference type="ARBA" id="ARBA00023015"/>
    </source>
</evidence>
<protein>
    <submittedName>
        <fullName evidence="7">MurR/RpiR family transcriptional regulator</fullName>
    </submittedName>
</protein>
<keyword evidence="2" id="KW-0238">DNA-binding</keyword>
<dbReference type="SUPFAM" id="SSF53697">
    <property type="entry name" value="SIS domain"/>
    <property type="match status" value="1"/>
</dbReference>
<dbReference type="CDD" id="cd05013">
    <property type="entry name" value="SIS_RpiR"/>
    <property type="match status" value="1"/>
</dbReference>
<dbReference type="Pfam" id="PF01418">
    <property type="entry name" value="HTH_6"/>
    <property type="match status" value="1"/>
</dbReference>
<organism evidence="7 8">
    <name type="scientific">Niallia taxi</name>
    <dbReference type="NCBI Taxonomy" id="2499688"/>
    <lineage>
        <taxon>Bacteria</taxon>
        <taxon>Bacillati</taxon>
        <taxon>Bacillota</taxon>
        <taxon>Bacilli</taxon>
        <taxon>Bacillales</taxon>
        <taxon>Bacillaceae</taxon>
        <taxon>Niallia</taxon>
    </lineage>
</organism>
<evidence type="ECO:0000256" key="2">
    <source>
        <dbReference type="ARBA" id="ARBA00023125"/>
    </source>
</evidence>
<dbReference type="GO" id="GO:0003700">
    <property type="term" value="F:DNA-binding transcription factor activity"/>
    <property type="evidence" value="ECO:0007669"/>
    <property type="project" value="InterPro"/>
</dbReference>
<keyword evidence="3" id="KW-0804">Transcription</keyword>
<dbReference type="InterPro" id="IPR036388">
    <property type="entry name" value="WH-like_DNA-bd_sf"/>
</dbReference>
<evidence type="ECO:0000313" key="7">
    <source>
        <dbReference type="EMBL" id="RVT61465.1"/>
    </source>
</evidence>
<keyword evidence="1" id="KW-0805">Transcription regulation</keyword>
<dbReference type="GO" id="GO:0097367">
    <property type="term" value="F:carbohydrate derivative binding"/>
    <property type="evidence" value="ECO:0007669"/>
    <property type="project" value="InterPro"/>
</dbReference>
<dbReference type="EMBL" id="RZTZ01000005">
    <property type="protein sequence ID" value="RVT61465.1"/>
    <property type="molecule type" value="Genomic_DNA"/>
</dbReference>
<evidence type="ECO:0000256" key="3">
    <source>
        <dbReference type="ARBA" id="ARBA00023163"/>
    </source>
</evidence>
<dbReference type="Proteomes" id="UP000288024">
    <property type="component" value="Unassembled WGS sequence"/>
</dbReference>
<dbReference type="SUPFAM" id="SSF46689">
    <property type="entry name" value="Homeodomain-like"/>
    <property type="match status" value="1"/>
</dbReference>
<dbReference type="GO" id="GO:1901135">
    <property type="term" value="P:carbohydrate derivative metabolic process"/>
    <property type="evidence" value="ECO:0007669"/>
    <property type="project" value="InterPro"/>
</dbReference>
<dbReference type="RefSeq" id="WP_127738922.1">
    <property type="nucleotide sequence ID" value="NZ_RZTZ01000005.1"/>
</dbReference>
<dbReference type="InterPro" id="IPR046348">
    <property type="entry name" value="SIS_dom_sf"/>
</dbReference>
<dbReference type="PANTHER" id="PTHR30514">
    <property type="entry name" value="GLUCOKINASE"/>
    <property type="match status" value="1"/>
</dbReference>
<dbReference type="InterPro" id="IPR001347">
    <property type="entry name" value="SIS_dom"/>
</dbReference>
<dbReference type="Gene3D" id="1.10.10.10">
    <property type="entry name" value="Winged helix-like DNA-binding domain superfamily/Winged helix DNA-binding domain"/>
    <property type="match status" value="1"/>
</dbReference>
<evidence type="ECO:0000256" key="4">
    <source>
        <dbReference type="SAM" id="Coils"/>
    </source>
</evidence>
<comment type="caution">
    <text evidence="7">The sequence shown here is derived from an EMBL/GenBank/DDBJ whole genome shotgun (WGS) entry which is preliminary data.</text>
</comment>
<evidence type="ECO:0000259" key="6">
    <source>
        <dbReference type="PROSITE" id="PS51464"/>
    </source>
</evidence>
<dbReference type="Gene3D" id="3.40.50.10490">
    <property type="entry name" value="Glucose-6-phosphate isomerase like protein, domain 1"/>
    <property type="match status" value="1"/>
</dbReference>
<dbReference type="InterPro" id="IPR047640">
    <property type="entry name" value="RpiR-like"/>
</dbReference>
<reference evidence="7 8" key="1">
    <citation type="submission" date="2019-01" db="EMBL/GenBank/DDBJ databases">
        <title>Bacillus sp. M5HDSG1-1, whole genome shotgun sequence.</title>
        <authorList>
            <person name="Tuo L."/>
        </authorList>
    </citation>
    <scope>NUCLEOTIDE SEQUENCE [LARGE SCALE GENOMIC DNA]</scope>
    <source>
        <strain evidence="7 8">M5HDSG1-1</strain>
    </source>
</reference>
<name>A0A437K9U7_9BACI</name>
<dbReference type="InterPro" id="IPR035472">
    <property type="entry name" value="RpiR-like_SIS"/>
</dbReference>
<dbReference type="Pfam" id="PF01380">
    <property type="entry name" value="SIS"/>
    <property type="match status" value="1"/>
</dbReference>
<dbReference type="AlphaFoldDB" id="A0A437K9U7"/>
<evidence type="ECO:0000259" key="5">
    <source>
        <dbReference type="PROSITE" id="PS51071"/>
    </source>
</evidence>
<gene>
    <name evidence="7" type="ORF">EM808_14535</name>
</gene>
<proteinExistence type="predicted"/>
<sequence length="257" mass="29026">MKILLKRLAQYKGELSQLEKQVLDYIIANPEQIANSSLNALAKNLFISTATISRTCKRIGFSGFQDLKYTLNKDSEQELYEAAKPSLSFLSSHMERVQQEIEWTLEHINEAQIQKAANFIHESNFIEFFGVGASLPTCIDAARKLTFSGTICNAREDWDELRCVAKRLSSKDLAILVSYSGETAHILEFAAILKERNVKTIAIVGRKSSRLKDLVNITFHAQIQNCYLGDLDMSSRFPLSILLDFIILTAIESRKKS</sequence>